<accession>A0A0K0D449</accession>
<dbReference type="AlphaFoldDB" id="A0A0K0D449"/>
<evidence type="ECO:0000313" key="2">
    <source>
        <dbReference type="WBParaSite" id="ACAC_0000484401-mRNA-1"/>
    </source>
</evidence>
<proteinExistence type="predicted"/>
<dbReference type="Proteomes" id="UP000035642">
    <property type="component" value="Unassembled WGS sequence"/>
</dbReference>
<name>A0A0K0D449_ANGCA</name>
<reference evidence="1" key="1">
    <citation type="submission" date="2012-09" db="EMBL/GenBank/DDBJ databases">
        <authorList>
            <person name="Martin A.A."/>
        </authorList>
    </citation>
    <scope>NUCLEOTIDE SEQUENCE</scope>
</reference>
<dbReference type="WBParaSite" id="ACAC_0000484401-mRNA-1">
    <property type="protein sequence ID" value="ACAC_0000484401-mRNA-1"/>
    <property type="gene ID" value="ACAC_0000484401"/>
</dbReference>
<sequence length="164" mass="18342">MLFVAEESLLFTGLPIVHSVKMLIISAVPTVDSKPTLTNLSGKAFTPFASVQLLSARISLDVFIDGHFRDLTFIFCVLAQIAGGTKSLFGTILQPRKKCATESFPLMFETHIMMRKDEAPVITLVLMQSKLLMMYDWLNDVKNFVTQSTDFVPKGRWKSVIVLP</sequence>
<keyword evidence="1" id="KW-1185">Reference proteome</keyword>
<organism evidence="1 2">
    <name type="scientific">Angiostrongylus cantonensis</name>
    <name type="common">Rat lungworm</name>
    <dbReference type="NCBI Taxonomy" id="6313"/>
    <lineage>
        <taxon>Eukaryota</taxon>
        <taxon>Metazoa</taxon>
        <taxon>Ecdysozoa</taxon>
        <taxon>Nematoda</taxon>
        <taxon>Chromadorea</taxon>
        <taxon>Rhabditida</taxon>
        <taxon>Rhabditina</taxon>
        <taxon>Rhabditomorpha</taxon>
        <taxon>Strongyloidea</taxon>
        <taxon>Metastrongylidae</taxon>
        <taxon>Angiostrongylus</taxon>
    </lineage>
</organism>
<protein>
    <submittedName>
        <fullName evidence="2">AMP-binding domain-containing protein</fullName>
    </submittedName>
</protein>
<evidence type="ECO:0000313" key="1">
    <source>
        <dbReference type="Proteomes" id="UP000035642"/>
    </source>
</evidence>
<reference evidence="2" key="2">
    <citation type="submission" date="2017-02" db="UniProtKB">
        <authorList>
            <consortium name="WormBaseParasite"/>
        </authorList>
    </citation>
    <scope>IDENTIFICATION</scope>
</reference>